<feature type="region of interest" description="Disordered" evidence="1">
    <location>
        <begin position="150"/>
        <end position="231"/>
    </location>
</feature>
<evidence type="ECO:0000313" key="3">
    <source>
        <dbReference type="Proteomes" id="UP000054549"/>
    </source>
</evidence>
<dbReference type="Proteomes" id="UP000054549">
    <property type="component" value="Unassembled WGS sequence"/>
</dbReference>
<keyword evidence="3" id="KW-1185">Reference proteome</keyword>
<accession>A0A0C2WR67</accession>
<evidence type="ECO:0000313" key="2">
    <source>
        <dbReference type="EMBL" id="KIL64162.1"/>
    </source>
</evidence>
<sequence>MPAQPPILPLPNSLFLPPATSQDSENFFTFLHNPQIPHFGFDGDFGVHSHDSGAIWDGTSSMISEQWGGGSAFNIDVRSFGQHDYSTAGHSAPGLASHPPSFNFSVSGTAVTVDQQPLQLPIQLVSNEVTPSVTTSPGAAPATVMVPAEVTKTSLGKRKGRSLTTKGPSESATPATEPAAKKAKKSKKNLQDTASAAPNGSRRTKRQINPPSRGPRTVVDPENPPVYGKAGWIFVPEPVGEPLASKPLNQ</sequence>
<dbReference type="AlphaFoldDB" id="A0A0C2WR67"/>
<feature type="compositionally biased region" description="Low complexity" evidence="1">
    <location>
        <begin position="168"/>
        <end position="178"/>
    </location>
</feature>
<reference evidence="2 3" key="1">
    <citation type="submission" date="2014-04" db="EMBL/GenBank/DDBJ databases">
        <title>Evolutionary Origins and Diversification of the Mycorrhizal Mutualists.</title>
        <authorList>
            <consortium name="DOE Joint Genome Institute"/>
            <consortium name="Mycorrhizal Genomics Consortium"/>
            <person name="Kohler A."/>
            <person name="Kuo A."/>
            <person name="Nagy L.G."/>
            <person name="Floudas D."/>
            <person name="Copeland A."/>
            <person name="Barry K.W."/>
            <person name="Cichocki N."/>
            <person name="Veneault-Fourrey C."/>
            <person name="LaButti K."/>
            <person name="Lindquist E.A."/>
            <person name="Lipzen A."/>
            <person name="Lundell T."/>
            <person name="Morin E."/>
            <person name="Murat C."/>
            <person name="Riley R."/>
            <person name="Ohm R."/>
            <person name="Sun H."/>
            <person name="Tunlid A."/>
            <person name="Henrissat B."/>
            <person name="Grigoriev I.V."/>
            <person name="Hibbett D.S."/>
            <person name="Martin F."/>
        </authorList>
    </citation>
    <scope>NUCLEOTIDE SEQUENCE [LARGE SCALE GENOMIC DNA]</scope>
    <source>
        <strain evidence="2 3">Koide BX008</strain>
    </source>
</reference>
<evidence type="ECO:0000256" key="1">
    <source>
        <dbReference type="SAM" id="MobiDB-lite"/>
    </source>
</evidence>
<protein>
    <submittedName>
        <fullName evidence="2">Uncharacterized protein</fullName>
    </submittedName>
</protein>
<gene>
    <name evidence="2" type="ORF">M378DRAFT_11719</name>
</gene>
<organism evidence="2 3">
    <name type="scientific">Amanita muscaria (strain Koide BX008)</name>
    <dbReference type="NCBI Taxonomy" id="946122"/>
    <lineage>
        <taxon>Eukaryota</taxon>
        <taxon>Fungi</taxon>
        <taxon>Dikarya</taxon>
        <taxon>Basidiomycota</taxon>
        <taxon>Agaricomycotina</taxon>
        <taxon>Agaricomycetes</taxon>
        <taxon>Agaricomycetidae</taxon>
        <taxon>Agaricales</taxon>
        <taxon>Pluteineae</taxon>
        <taxon>Amanitaceae</taxon>
        <taxon>Amanita</taxon>
    </lineage>
</organism>
<dbReference type="EMBL" id="KN818252">
    <property type="protein sequence ID" value="KIL64162.1"/>
    <property type="molecule type" value="Genomic_DNA"/>
</dbReference>
<proteinExistence type="predicted"/>
<dbReference type="InParanoid" id="A0A0C2WR67"/>
<name>A0A0C2WR67_AMAMK</name>
<dbReference type="HOGENOM" id="CLU_1111140_0_0_1"/>